<sequence length="87" mass="9993">MVIRIPLIPGYNDTMNNINSIVKLLKPLRHLQRIDILPYHKLGTGKYERLGREYKLAKVNSPDESSIQKIKQIFESRGYKVGVGDRG</sequence>
<accession>X1Q3J7</accession>
<name>X1Q3J7_9ZZZZ</name>
<proteinExistence type="predicted"/>
<protein>
    <submittedName>
        <fullName evidence="1">Uncharacterized protein</fullName>
    </submittedName>
</protein>
<organism evidence="1">
    <name type="scientific">marine sediment metagenome</name>
    <dbReference type="NCBI Taxonomy" id="412755"/>
    <lineage>
        <taxon>unclassified sequences</taxon>
        <taxon>metagenomes</taxon>
        <taxon>ecological metagenomes</taxon>
    </lineage>
</organism>
<evidence type="ECO:0000313" key="1">
    <source>
        <dbReference type="EMBL" id="GAI49326.1"/>
    </source>
</evidence>
<gene>
    <name evidence="1" type="ORF">S06H3_52425</name>
</gene>
<comment type="caution">
    <text evidence="1">The sequence shown here is derived from an EMBL/GenBank/DDBJ whole genome shotgun (WGS) entry which is preliminary data.</text>
</comment>
<dbReference type="AlphaFoldDB" id="X1Q3J7"/>
<dbReference type="Gene3D" id="3.80.30.10">
    <property type="entry name" value="pyruvate-formate lyase- activating enzyme"/>
    <property type="match status" value="1"/>
</dbReference>
<dbReference type="EMBL" id="BARV01033347">
    <property type="protein sequence ID" value="GAI49326.1"/>
    <property type="molecule type" value="Genomic_DNA"/>
</dbReference>
<reference evidence="1" key="1">
    <citation type="journal article" date="2014" name="Front. Microbiol.">
        <title>High frequency of phylogenetically diverse reductive dehalogenase-homologous genes in deep subseafloor sedimentary metagenomes.</title>
        <authorList>
            <person name="Kawai M."/>
            <person name="Futagami T."/>
            <person name="Toyoda A."/>
            <person name="Takaki Y."/>
            <person name="Nishi S."/>
            <person name="Hori S."/>
            <person name="Arai W."/>
            <person name="Tsubouchi T."/>
            <person name="Morono Y."/>
            <person name="Uchiyama I."/>
            <person name="Ito T."/>
            <person name="Fujiyama A."/>
            <person name="Inagaki F."/>
            <person name="Takami H."/>
        </authorList>
    </citation>
    <scope>NUCLEOTIDE SEQUENCE</scope>
    <source>
        <strain evidence="1">Expedition CK06-06</strain>
    </source>
</reference>